<dbReference type="PANTHER" id="PTHR38095:SF1">
    <property type="entry name" value="ANAEROBIC DIMETHYL SULFOXIDE REDUCTASE CHAIN YNFH"/>
    <property type="match status" value="1"/>
</dbReference>
<feature type="transmembrane region" description="Helical" evidence="1">
    <location>
        <begin position="85"/>
        <end position="106"/>
    </location>
</feature>
<proteinExistence type="predicted"/>
<dbReference type="InterPro" id="IPR007059">
    <property type="entry name" value="DmsC"/>
</dbReference>
<dbReference type="Proteomes" id="UP000250079">
    <property type="component" value="Chromosome"/>
</dbReference>
<dbReference type="PANTHER" id="PTHR38095">
    <property type="entry name" value="ANAEROBIC DIMETHYL SULFOXIDE REDUCTASE CHAIN YNFH"/>
    <property type="match status" value="1"/>
</dbReference>
<organism evidence="2 3">
    <name type="scientific">Granulosicoccus antarcticus IMCC3135</name>
    <dbReference type="NCBI Taxonomy" id="1192854"/>
    <lineage>
        <taxon>Bacteria</taxon>
        <taxon>Pseudomonadati</taxon>
        <taxon>Pseudomonadota</taxon>
        <taxon>Gammaproteobacteria</taxon>
        <taxon>Chromatiales</taxon>
        <taxon>Granulosicoccaceae</taxon>
        <taxon>Granulosicoccus</taxon>
    </lineage>
</organism>
<evidence type="ECO:0008006" key="4">
    <source>
        <dbReference type="Google" id="ProtNLM"/>
    </source>
</evidence>
<dbReference type="GO" id="GO:0019645">
    <property type="term" value="P:anaerobic electron transport chain"/>
    <property type="evidence" value="ECO:0007669"/>
    <property type="project" value="InterPro"/>
</dbReference>
<keyword evidence="3" id="KW-1185">Reference proteome</keyword>
<dbReference type="GO" id="GO:0009389">
    <property type="term" value="F:dimethyl sulfoxide reductase activity"/>
    <property type="evidence" value="ECO:0007669"/>
    <property type="project" value="TreeGrafter"/>
</dbReference>
<dbReference type="KEGG" id="gai:IMCC3135_05380"/>
<feature type="transmembrane region" description="Helical" evidence="1">
    <location>
        <begin position="245"/>
        <end position="263"/>
    </location>
</feature>
<dbReference type="GO" id="GO:0005886">
    <property type="term" value="C:plasma membrane"/>
    <property type="evidence" value="ECO:0007669"/>
    <property type="project" value="TreeGrafter"/>
</dbReference>
<evidence type="ECO:0000256" key="1">
    <source>
        <dbReference type="SAM" id="Phobius"/>
    </source>
</evidence>
<protein>
    <recommendedName>
        <fullName evidence="4">DMSO reductase anchor subunit (DmsC)</fullName>
    </recommendedName>
</protein>
<sequence length="310" mass="34312">MHPALSVIFFTVTAGTGYGVLFLLGLIRILGMVPEMSPDQIVTMGLVGLVLITVGLLSSTLHLSNPKNAWRSFTRFKTSWLSREAVFAVTFYPICLLWMACEWFTGHTAASIVFGVLTAGLAITVLVCTSMIYASLKTIRQWHTPMTPVNFVLLGILLGSLFLSLMLAQQSLLTSHLLSLSLVLLVLSALAKIVYFYWIGQPAGPTINTALGFTRATVRLLDVGHSSDTFHNKEFAYQVDRVKLIWLRHISIGLAFLLPLALIRGPLDSVGFFNLTLAFISAYAGVFVERWLFFAEARHVVNLYHGMQRT</sequence>
<dbReference type="RefSeq" id="WP_088916659.1">
    <property type="nucleotide sequence ID" value="NZ_CP018632.1"/>
</dbReference>
<dbReference type="GO" id="GO:0009390">
    <property type="term" value="C:dimethyl sulfoxide reductase complex"/>
    <property type="evidence" value="ECO:0007669"/>
    <property type="project" value="TreeGrafter"/>
</dbReference>
<keyword evidence="1" id="KW-0812">Transmembrane</keyword>
<feature type="transmembrane region" description="Helical" evidence="1">
    <location>
        <begin position="41"/>
        <end position="64"/>
    </location>
</feature>
<dbReference type="Pfam" id="PF04976">
    <property type="entry name" value="DmsC"/>
    <property type="match status" value="1"/>
</dbReference>
<feature type="transmembrane region" description="Helical" evidence="1">
    <location>
        <begin position="180"/>
        <end position="198"/>
    </location>
</feature>
<feature type="transmembrane region" description="Helical" evidence="1">
    <location>
        <begin position="269"/>
        <end position="288"/>
    </location>
</feature>
<name>A0A2Z2NN88_9GAMM</name>
<dbReference type="AlphaFoldDB" id="A0A2Z2NN88"/>
<reference evidence="2 3" key="1">
    <citation type="submission" date="2016-12" db="EMBL/GenBank/DDBJ databases">
        <authorList>
            <person name="Song W.-J."/>
            <person name="Kurnit D.M."/>
        </authorList>
    </citation>
    <scope>NUCLEOTIDE SEQUENCE [LARGE SCALE GENOMIC DNA]</scope>
    <source>
        <strain evidence="2 3">IMCC3135</strain>
    </source>
</reference>
<keyword evidence="1" id="KW-0472">Membrane</keyword>
<dbReference type="OrthoDB" id="5520897at2"/>
<evidence type="ECO:0000313" key="2">
    <source>
        <dbReference type="EMBL" id="ASJ71188.1"/>
    </source>
</evidence>
<feature type="transmembrane region" description="Helical" evidence="1">
    <location>
        <begin position="148"/>
        <end position="168"/>
    </location>
</feature>
<accession>A0A2Z2NN88</accession>
<evidence type="ECO:0000313" key="3">
    <source>
        <dbReference type="Proteomes" id="UP000250079"/>
    </source>
</evidence>
<feature type="transmembrane region" description="Helical" evidence="1">
    <location>
        <begin position="112"/>
        <end position="136"/>
    </location>
</feature>
<feature type="transmembrane region" description="Helical" evidence="1">
    <location>
        <begin position="7"/>
        <end position="29"/>
    </location>
</feature>
<keyword evidence="1" id="KW-1133">Transmembrane helix</keyword>
<dbReference type="EMBL" id="CP018632">
    <property type="protein sequence ID" value="ASJ71188.1"/>
    <property type="molecule type" value="Genomic_DNA"/>
</dbReference>
<gene>
    <name evidence="2" type="ORF">IMCC3135_05380</name>
</gene>